<reference evidence="8 9" key="1">
    <citation type="submission" date="2015-04" db="EMBL/GenBank/DDBJ databases">
        <authorList>
            <person name="Syromyatnikov M.Y."/>
            <person name="Popov V.N."/>
        </authorList>
    </citation>
    <scope>NUCLEOTIDE SEQUENCE [LARGE SCALE GENOMIC DNA]</scope>
</reference>
<gene>
    <name evidence="8" type="primary">similar to Esterase FE4</name>
    <name evidence="8" type="ORF">CLUMA_CG003135</name>
</gene>
<dbReference type="PANTHER" id="PTHR11559">
    <property type="entry name" value="CARBOXYLESTERASE"/>
    <property type="match status" value="1"/>
</dbReference>
<comment type="similarity">
    <text evidence="1 6">Belongs to the type-B carboxylesterase/lipase family.</text>
</comment>
<dbReference type="InterPro" id="IPR002018">
    <property type="entry name" value="CarbesteraseB"/>
</dbReference>
<dbReference type="Pfam" id="PF00135">
    <property type="entry name" value="COesterase"/>
    <property type="match status" value="1"/>
</dbReference>
<keyword evidence="4" id="KW-1015">Disulfide bond</keyword>
<dbReference type="PROSITE" id="PS00941">
    <property type="entry name" value="CARBOXYLESTERASE_B_2"/>
    <property type="match status" value="1"/>
</dbReference>
<name>A0A1J1HMV2_9DIPT</name>
<organism evidence="8 9">
    <name type="scientific">Clunio marinus</name>
    <dbReference type="NCBI Taxonomy" id="568069"/>
    <lineage>
        <taxon>Eukaryota</taxon>
        <taxon>Metazoa</taxon>
        <taxon>Ecdysozoa</taxon>
        <taxon>Arthropoda</taxon>
        <taxon>Hexapoda</taxon>
        <taxon>Insecta</taxon>
        <taxon>Pterygota</taxon>
        <taxon>Neoptera</taxon>
        <taxon>Endopterygota</taxon>
        <taxon>Diptera</taxon>
        <taxon>Nematocera</taxon>
        <taxon>Chironomoidea</taxon>
        <taxon>Chironomidae</taxon>
        <taxon>Clunio</taxon>
    </lineage>
</organism>
<evidence type="ECO:0000256" key="4">
    <source>
        <dbReference type="ARBA" id="ARBA00023157"/>
    </source>
</evidence>
<proteinExistence type="inferred from homology"/>
<dbReference type="InterPro" id="IPR019826">
    <property type="entry name" value="Carboxylesterase_B_AS"/>
</dbReference>
<dbReference type="SUPFAM" id="SSF53474">
    <property type="entry name" value="alpha/beta-Hydrolases"/>
    <property type="match status" value="1"/>
</dbReference>
<keyword evidence="6" id="KW-0732">Signal</keyword>
<dbReference type="EC" id="3.1.1.-" evidence="6"/>
<dbReference type="AlphaFoldDB" id="A0A1J1HMV2"/>
<dbReference type="GO" id="GO:0052689">
    <property type="term" value="F:carboxylic ester hydrolase activity"/>
    <property type="evidence" value="ECO:0007669"/>
    <property type="project" value="UniProtKB-KW"/>
</dbReference>
<evidence type="ECO:0000256" key="3">
    <source>
        <dbReference type="ARBA" id="ARBA00022801"/>
    </source>
</evidence>
<keyword evidence="2" id="KW-0719">Serine esterase</keyword>
<dbReference type="Gene3D" id="3.40.50.1820">
    <property type="entry name" value="alpha/beta hydrolase"/>
    <property type="match status" value="1"/>
</dbReference>
<dbReference type="InterPro" id="IPR029058">
    <property type="entry name" value="AB_hydrolase_fold"/>
</dbReference>
<dbReference type="Proteomes" id="UP000183832">
    <property type="component" value="Unassembled WGS sequence"/>
</dbReference>
<evidence type="ECO:0000313" key="9">
    <source>
        <dbReference type="Proteomes" id="UP000183832"/>
    </source>
</evidence>
<dbReference type="PROSITE" id="PS00122">
    <property type="entry name" value="CARBOXYLESTERASE_B_1"/>
    <property type="match status" value="1"/>
</dbReference>
<evidence type="ECO:0000256" key="1">
    <source>
        <dbReference type="ARBA" id="ARBA00005964"/>
    </source>
</evidence>
<dbReference type="OrthoDB" id="19653at2759"/>
<protein>
    <recommendedName>
        <fullName evidence="6">Carboxylic ester hydrolase</fullName>
        <ecNumber evidence="6">3.1.1.-</ecNumber>
    </recommendedName>
</protein>
<dbReference type="STRING" id="568069.A0A1J1HMV2"/>
<dbReference type="EMBL" id="CVRI01000012">
    <property type="protein sequence ID" value="CRK89381.1"/>
    <property type="molecule type" value="Genomic_DNA"/>
</dbReference>
<evidence type="ECO:0000256" key="2">
    <source>
        <dbReference type="ARBA" id="ARBA00022487"/>
    </source>
</evidence>
<sequence>MRMMIKIFILFALLCGFCLARTSKDLKVRIDDGRIIGRYLTTENGKTIRAFMGIPYAEPPIKNLRFKAPVKVKPWQGILLAQQEPPMCMQANVFIRERKIEGQEDCLYLNVYAPPKRNKTEGKVPVLVWIHGGGWINGHGGHSLYPPGYFLEHDVVLVTGNYRLGPLGFLSFESEECPGNFGMKDQVMLLKWVRMNIDKFGGDSNSVTIFGESAGGASVNYHMISPMSKGLFDKAISQSGALMNIWADPPRPGLAKMRGIRLSDKVGCPISNTNFKLIVECLRKVDGKKITEAMFEFYEWDNDPVVPFPPVVERISEEEGFISDYRFNKHSFDIPWITGITSDEGLFKTSAFFNNKKLMDDMKKNWDRLLPITFYYDHFYADEQRKISEELNEFYFNNEPFFESNRENLTNLWSDGLLIGFVENLKYRLHNNLRDNTFVYQFSHKGSISYTEILQGGAENFYGTSHGDLLLYLFPCHKTIPAFFSAIPETDDKEVARLMTKLWVNFAETGNPTPEWSTASEFPLWSPVRKFPLDYLSIGNKNGNSEKLLSMERGLWDERAEFWQKIRRENPKFNIWDIDENIKDEF</sequence>
<keyword evidence="9" id="KW-1185">Reference proteome</keyword>
<feature type="chain" id="PRO_5011824118" description="Carboxylic ester hydrolase" evidence="6">
    <location>
        <begin position="21"/>
        <end position="586"/>
    </location>
</feature>
<dbReference type="InterPro" id="IPR019819">
    <property type="entry name" value="Carboxylesterase_B_CS"/>
</dbReference>
<feature type="signal peptide" evidence="6">
    <location>
        <begin position="1"/>
        <end position="20"/>
    </location>
</feature>
<feature type="domain" description="Carboxylesterase type B" evidence="7">
    <location>
        <begin position="26"/>
        <end position="563"/>
    </location>
</feature>
<evidence type="ECO:0000313" key="8">
    <source>
        <dbReference type="EMBL" id="CRK89381.1"/>
    </source>
</evidence>
<keyword evidence="5" id="KW-0325">Glycoprotein</keyword>
<evidence type="ECO:0000256" key="6">
    <source>
        <dbReference type="RuleBase" id="RU361235"/>
    </source>
</evidence>
<evidence type="ECO:0000259" key="7">
    <source>
        <dbReference type="Pfam" id="PF00135"/>
    </source>
</evidence>
<evidence type="ECO:0000256" key="5">
    <source>
        <dbReference type="ARBA" id="ARBA00023180"/>
    </source>
</evidence>
<accession>A0A1J1HMV2</accession>
<dbReference type="InterPro" id="IPR050309">
    <property type="entry name" value="Type-B_Carboxylest/Lipase"/>
</dbReference>
<keyword evidence="3 6" id="KW-0378">Hydrolase</keyword>